<comment type="caution">
    <text evidence="1">The sequence shown here is derived from an EMBL/GenBank/DDBJ whole genome shotgun (WGS) entry which is preliminary data.</text>
</comment>
<gene>
    <name evidence="1" type="ORF">IHE45_05G031400</name>
</gene>
<sequence length="159" mass="18546">MDELKALLNSQADAVEKLAGELRAGLRPAIDNFIGFFHAVDWKEPWLMCLFVFQFTLLLTAILTRRNDKAQFSLSILAFCGIYFAERLNNFLRENWRSFSKQNYFDPHGLFLSVFWSGPLLLISMLVVVNTLYTLCRLIVKWKRAELRHRAKLVESKLD</sequence>
<proteinExistence type="predicted"/>
<keyword evidence="1" id="KW-0472">Membrane</keyword>
<protein>
    <submittedName>
        <fullName evidence="1">Transmembrane protein 18</fullName>
    </submittedName>
</protein>
<keyword evidence="2" id="KW-1185">Reference proteome</keyword>
<dbReference type="Proteomes" id="UP000827976">
    <property type="component" value="Chromosome 5"/>
</dbReference>
<dbReference type="EMBL" id="CM037015">
    <property type="protein sequence ID" value="KAH7681004.1"/>
    <property type="molecule type" value="Genomic_DNA"/>
</dbReference>
<accession>A0ACB7W008</accession>
<name>A0ACB7W008_DIOAL</name>
<reference evidence="2" key="1">
    <citation type="journal article" date="2022" name="Nat. Commun.">
        <title>Chromosome evolution and the genetic basis of agronomically important traits in greater yam.</title>
        <authorList>
            <person name="Bredeson J.V."/>
            <person name="Lyons J.B."/>
            <person name="Oniyinde I.O."/>
            <person name="Okereke N.R."/>
            <person name="Kolade O."/>
            <person name="Nnabue I."/>
            <person name="Nwadili C.O."/>
            <person name="Hribova E."/>
            <person name="Parker M."/>
            <person name="Nwogha J."/>
            <person name="Shu S."/>
            <person name="Carlson J."/>
            <person name="Kariba R."/>
            <person name="Muthemba S."/>
            <person name="Knop K."/>
            <person name="Barton G.J."/>
            <person name="Sherwood A.V."/>
            <person name="Lopez-Montes A."/>
            <person name="Asiedu R."/>
            <person name="Jamnadass R."/>
            <person name="Muchugi A."/>
            <person name="Goodstein D."/>
            <person name="Egesi C.N."/>
            <person name="Featherston J."/>
            <person name="Asfaw A."/>
            <person name="Simpson G.G."/>
            <person name="Dolezel J."/>
            <person name="Hendre P.S."/>
            <person name="Van Deynze A."/>
            <person name="Kumar P.L."/>
            <person name="Obidiegwu J.E."/>
            <person name="Bhattacharjee R."/>
            <person name="Rokhsar D.S."/>
        </authorList>
    </citation>
    <scope>NUCLEOTIDE SEQUENCE [LARGE SCALE GENOMIC DNA]</scope>
    <source>
        <strain evidence="2">cv. TDa95/00328</strain>
    </source>
</reference>
<evidence type="ECO:0000313" key="2">
    <source>
        <dbReference type="Proteomes" id="UP000827976"/>
    </source>
</evidence>
<evidence type="ECO:0000313" key="1">
    <source>
        <dbReference type="EMBL" id="KAH7681004.1"/>
    </source>
</evidence>
<organism evidence="1 2">
    <name type="scientific">Dioscorea alata</name>
    <name type="common">Purple yam</name>
    <dbReference type="NCBI Taxonomy" id="55571"/>
    <lineage>
        <taxon>Eukaryota</taxon>
        <taxon>Viridiplantae</taxon>
        <taxon>Streptophyta</taxon>
        <taxon>Embryophyta</taxon>
        <taxon>Tracheophyta</taxon>
        <taxon>Spermatophyta</taxon>
        <taxon>Magnoliopsida</taxon>
        <taxon>Liliopsida</taxon>
        <taxon>Dioscoreales</taxon>
        <taxon>Dioscoreaceae</taxon>
        <taxon>Dioscorea</taxon>
    </lineage>
</organism>
<keyword evidence="1" id="KW-0812">Transmembrane</keyword>